<evidence type="ECO:0000256" key="4">
    <source>
        <dbReference type="ARBA" id="ARBA00022692"/>
    </source>
</evidence>
<evidence type="ECO:0000256" key="6">
    <source>
        <dbReference type="ARBA" id="ARBA00023136"/>
    </source>
</evidence>
<dbReference type="GO" id="GO:0005794">
    <property type="term" value="C:Golgi apparatus"/>
    <property type="evidence" value="ECO:0007669"/>
    <property type="project" value="UniProtKB-ARBA"/>
</dbReference>
<dbReference type="AlphaFoldDB" id="A0AAD9Z2K9"/>
<dbReference type="Pfam" id="PF07779">
    <property type="entry name" value="Cas1_AcylT"/>
    <property type="match status" value="1"/>
</dbReference>
<keyword evidence="11" id="KW-1185">Reference proteome</keyword>
<evidence type="ECO:0000313" key="11">
    <source>
        <dbReference type="Proteomes" id="UP001276659"/>
    </source>
</evidence>
<comment type="subcellular location">
    <subcellularLocation>
        <location evidence="1">Membrane</location>
        <topology evidence="1">Multi-pass membrane protein</topology>
    </subcellularLocation>
</comment>
<dbReference type="PANTHER" id="PTHR13533">
    <property type="entry name" value="N-ACETYLNEURAMINATE 9-O-ACETYLTRANSFERASE"/>
    <property type="match status" value="1"/>
</dbReference>
<name>A0AAD9Z2K9_9LECA</name>
<dbReference type="GO" id="GO:0016740">
    <property type="term" value="F:transferase activity"/>
    <property type="evidence" value="ECO:0007669"/>
    <property type="project" value="UniProtKB-KW"/>
</dbReference>
<keyword evidence="3" id="KW-0808">Transferase</keyword>
<evidence type="ECO:0000256" key="1">
    <source>
        <dbReference type="ARBA" id="ARBA00004141"/>
    </source>
</evidence>
<feature type="transmembrane region" description="Helical" evidence="8">
    <location>
        <begin position="410"/>
        <end position="429"/>
    </location>
</feature>
<evidence type="ECO:0000256" key="7">
    <source>
        <dbReference type="ARBA" id="ARBA00023180"/>
    </source>
</evidence>
<protein>
    <recommendedName>
        <fullName evidence="9">Cas1p 10 TM acyl transferase domain-containing protein</fullName>
    </recommendedName>
</protein>
<proteinExistence type="inferred from homology"/>
<evidence type="ECO:0000256" key="2">
    <source>
        <dbReference type="ARBA" id="ARBA00010666"/>
    </source>
</evidence>
<accession>A0AAD9Z2K9</accession>
<feature type="transmembrane region" description="Helical" evidence="8">
    <location>
        <begin position="199"/>
        <end position="218"/>
    </location>
</feature>
<evidence type="ECO:0000256" key="3">
    <source>
        <dbReference type="ARBA" id="ARBA00022679"/>
    </source>
</evidence>
<keyword evidence="4 8" id="KW-0812">Transmembrane</keyword>
<evidence type="ECO:0000259" key="9">
    <source>
        <dbReference type="Pfam" id="PF07779"/>
    </source>
</evidence>
<reference evidence="10" key="1">
    <citation type="submission" date="2022-11" db="EMBL/GenBank/DDBJ databases">
        <title>Chromosomal genome sequence assembly and mating type (MAT) locus characterization of the leprose asexual lichenized fungus Lepraria neglecta (Nyl.) Erichsen.</title>
        <authorList>
            <person name="Allen J.L."/>
            <person name="Pfeffer B."/>
        </authorList>
    </citation>
    <scope>NUCLEOTIDE SEQUENCE</scope>
    <source>
        <strain evidence="10">Allen 5258</strain>
    </source>
</reference>
<dbReference type="EMBL" id="JASNWA010000010">
    <property type="protein sequence ID" value="KAK3168308.1"/>
    <property type="molecule type" value="Genomic_DNA"/>
</dbReference>
<comment type="caution">
    <text evidence="10">The sequence shown here is derived from an EMBL/GenBank/DDBJ whole genome shotgun (WGS) entry which is preliminary data.</text>
</comment>
<dbReference type="InterPro" id="IPR012419">
    <property type="entry name" value="Cas1_AcylTrans_dom"/>
</dbReference>
<keyword evidence="5 8" id="KW-1133">Transmembrane helix</keyword>
<gene>
    <name evidence="10" type="ORF">OEA41_004755</name>
</gene>
<dbReference type="GO" id="GO:0016020">
    <property type="term" value="C:membrane"/>
    <property type="evidence" value="ECO:0007669"/>
    <property type="project" value="UniProtKB-SubCell"/>
</dbReference>
<evidence type="ECO:0000256" key="5">
    <source>
        <dbReference type="ARBA" id="ARBA00022989"/>
    </source>
</evidence>
<comment type="similarity">
    <text evidence="2">Belongs to the PC-esterase family. CASD1 subfamily.</text>
</comment>
<feature type="transmembrane region" description="Helical" evidence="8">
    <location>
        <begin position="230"/>
        <end position="248"/>
    </location>
</feature>
<feature type="domain" description="Cas1p 10 TM acyl transferase" evidence="9">
    <location>
        <begin position="109"/>
        <end position="516"/>
    </location>
</feature>
<evidence type="ECO:0000256" key="8">
    <source>
        <dbReference type="SAM" id="Phobius"/>
    </source>
</evidence>
<feature type="transmembrane region" description="Helical" evidence="8">
    <location>
        <begin position="335"/>
        <end position="355"/>
    </location>
</feature>
<dbReference type="PANTHER" id="PTHR13533:SF1">
    <property type="entry name" value="N-ACETYLNEURAMINATE 9-O-ACETYLTRANSFERASE"/>
    <property type="match status" value="1"/>
</dbReference>
<feature type="transmembrane region" description="Helical" evidence="8">
    <location>
        <begin position="485"/>
        <end position="503"/>
    </location>
</feature>
<feature type="transmembrane region" description="Helical" evidence="8">
    <location>
        <begin position="74"/>
        <end position="93"/>
    </location>
</feature>
<dbReference type="Proteomes" id="UP001276659">
    <property type="component" value="Unassembled WGS sequence"/>
</dbReference>
<evidence type="ECO:0000313" key="10">
    <source>
        <dbReference type="EMBL" id="KAK3168308.1"/>
    </source>
</evidence>
<organism evidence="10 11">
    <name type="scientific">Lepraria neglecta</name>
    <dbReference type="NCBI Taxonomy" id="209136"/>
    <lineage>
        <taxon>Eukaryota</taxon>
        <taxon>Fungi</taxon>
        <taxon>Dikarya</taxon>
        <taxon>Ascomycota</taxon>
        <taxon>Pezizomycotina</taxon>
        <taxon>Lecanoromycetes</taxon>
        <taxon>OSLEUM clade</taxon>
        <taxon>Lecanoromycetidae</taxon>
        <taxon>Lecanorales</taxon>
        <taxon>Lecanorineae</taxon>
        <taxon>Stereocaulaceae</taxon>
        <taxon>Lepraria</taxon>
    </lineage>
</organism>
<feature type="transmembrane region" description="Helical" evidence="8">
    <location>
        <begin position="254"/>
        <end position="275"/>
    </location>
</feature>
<keyword evidence="6 8" id="KW-0472">Membrane</keyword>
<feature type="transmembrane region" description="Helical" evidence="8">
    <location>
        <begin position="376"/>
        <end position="398"/>
    </location>
</feature>
<keyword evidence="7" id="KW-0325">Glycoprotein</keyword>
<sequence length="619" mass="70337">MAIGNVTVPWIFSSTTALDPAPYQTDRLHFDETAASQMSDVLLNLRCNAVVRGASVKGYPMDKTCCNSYDQPSWTQAAILNASIFLSPILVLITSRDSNRLTFLPRRINRIQLFNKVQKQYNTTEFSLLFVFTLKLGVLSIRHSTTGPLQKTPHSSIQQVPDEPYLSRHQTDEWKGWMQIIILIYPYTGASKVLWVYEIIRLLVASYIFLSGFGHTISFYRKADYSLRRCAAVLIRLNLLSCVLLYVMKTNYLFYYFAPLISFWYMVIYLTIAIGRSRNESINFLLAKTLISGVGVNALIRTPGLFEALFYFLEKTCNIHWDVSEWRFRLQLDSYIVYAGILCGIAFVYLSDALRSDPHEYKVFGRFRVHSSVQRVVREIRIVSVVLAVATPFLYFLFARASPKKFVYNTFFPGISWMPILAFVILRNVNRHARNFYSSIFAWVGRHSLETFTLQFHIWLVADTKGLLALGVFEPMTGGANGGRIVDFVVLSIIFLWVCWHVATATQTLTNWIIDPSEGREDVRIDENVNAEAEGLPRTRSNEDVREGHNQGRAANGVSVGAMRSASLLKKLVAGDLRVRLALIVGVMWLLNVVSRQKADFSSEVYSLTGFSKHTLDGT</sequence>
<dbReference type="GO" id="GO:0005975">
    <property type="term" value="P:carbohydrate metabolic process"/>
    <property type="evidence" value="ECO:0007669"/>
    <property type="project" value="UniProtKB-ARBA"/>
</dbReference>